<comment type="caution">
    <text evidence="2">The sequence shown here is derived from an EMBL/GenBank/DDBJ whole genome shotgun (WGS) entry which is preliminary data.</text>
</comment>
<evidence type="ECO:0000313" key="3">
    <source>
        <dbReference type="Proteomes" id="UP000018502"/>
    </source>
</evidence>
<protein>
    <submittedName>
        <fullName evidence="2">Uncharacterized protein</fullName>
    </submittedName>
</protein>
<dbReference type="Proteomes" id="UP000018502">
    <property type="component" value="Unassembled WGS sequence"/>
</dbReference>
<evidence type="ECO:0000313" key="2">
    <source>
        <dbReference type="EMBL" id="ESV62683.1"/>
    </source>
</evidence>
<sequence length="43" mass="4820">MSAFDRSPRVRCAENAAANHYHSHAASVSHWSRPINDTRPNTT</sequence>
<evidence type="ECO:0000256" key="1">
    <source>
        <dbReference type="SAM" id="MobiDB-lite"/>
    </source>
</evidence>
<proteinExistence type="predicted"/>
<dbReference type="AlphaFoldDB" id="A0A829MFN3"/>
<gene>
    <name evidence="2" type="ORF">L833_0048</name>
</gene>
<dbReference type="EMBL" id="AYTF01000001">
    <property type="protein sequence ID" value="ESV62683.1"/>
    <property type="molecule type" value="Genomic_DNA"/>
</dbReference>
<name>A0A829MFN3_9MYCO</name>
<accession>A0A829MFN3</accession>
<feature type="region of interest" description="Disordered" evidence="1">
    <location>
        <begin position="20"/>
        <end position="43"/>
    </location>
</feature>
<feature type="compositionally biased region" description="Low complexity" evidence="1">
    <location>
        <begin position="20"/>
        <end position="32"/>
    </location>
</feature>
<organism evidence="2 3">
    <name type="scientific">Mycobacteroides abscessus MAB_091912_2446</name>
    <dbReference type="NCBI Taxonomy" id="1335414"/>
    <lineage>
        <taxon>Bacteria</taxon>
        <taxon>Bacillati</taxon>
        <taxon>Actinomycetota</taxon>
        <taxon>Actinomycetes</taxon>
        <taxon>Mycobacteriales</taxon>
        <taxon>Mycobacteriaceae</taxon>
        <taxon>Mycobacteroides</taxon>
        <taxon>Mycobacteroides abscessus</taxon>
    </lineage>
</organism>
<reference evidence="2 3" key="1">
    <citation type="journal article" date="2014" name="Emerg. Infect. Dis.">
        <title>High-level Relatedness among Mycobacterium abscessus subsp. massiliense Strains from Widely Separated Outbreaks.</title>
        <authorList>
            <person name="Tettelin H."/>
            <person name="Davidson R.M."/>
            <person name="Agrawal S."/>
            <person name="Aitken M.L."/>
            <person name="Shallom S."/>
            <person name="Hasan N.A."/>
            <person name="Strong M."/>
            <person name="Nogueira de Moura V.C."/>
            <person name="De Groote M.A."/>
            <person name="Duarte R.S."/>
            <person name="Hine E."/>
            <person name="Parankush S."/>
            <person name="Su Q."/>
            <person name="Daugherty S.C."/>
            <person name="Fraser C.M."/>
            <person name="Brown-Elliott B.A."/>
            <person name="Wallace R.J.Jr."/>
            <person name="Holland S.M."/>
            <person name="Sampaio E.P."/>
            <person name="Olivier K.N."/>
            <person name="Jackson M."/>
            <person name="Zelazny A.M."/>
        </authorList>
    </citation>
    <scope>NUCLEOTIDE SEQUENCE [LARGE SCALE GENOMIC DNA]</scope>
    <source>
        <strain evidence="2 3">MAB_091912_2446</strain>
    </source>
</reference>